<keyword evidence="1" id="KW-0472">Membrane</keyword>
<feature type="transmembrane region" description="Helical" evidence="1">
    <location>
        <begin position="124"/>
        <end position="144"/>
    </location>
</feature>
<name>A0ABS9R3N5_9FIRM</name>
<evidence type="ECO:0008006" key="4">
    <source>
        <dbReference type="Google" id="ProtNLM"/>
    </source>
</evidence>
<proteinExistence type="predicted"/>
<evidence type="ECO:0000256" key="1">
    <source>
        <dbReference type="SAM" id="Phobius"/>
    </source>
</evidence>
<dbReference type="EMBL" id="JAKVPQ010000002">
    <property type="protein sequence ID" value="MCH4284258.1"/>
    <property type="molecule type" value="Genomic_DNA"/>
</dbReference>
<comment type="caution">
    <text evidence="2">The sequence shown here is derived from an EMBL/GenBank/DDBJ whole genome shotgun (WGS) entry which is preliminary data.</text>
</comment>
<accession>A0ABS9R3N5</accession>
<dbReference type="Proteomes" id="UP001202402">
    <property type="component" value="Unassembled WGS sequence"/>
</dbReference>
<evidence type="ECO:0000313" key="2">
    <source>
        <dbReference type="EMBL" id="MCH4284258.1"/>
    </source>
</evidence>
<sequence>MARKGNKYQKDDKLKLGGIHIYEDSHGRAVYYDVFTKCGYVLDDREQAYRPYAMRFVIGIFAAVLTYMFELPLWMCLGLGVVAYGVMEVKFRKFLKTVPQMIDFKPKKRIGLVESAADDTKNRILLKVLLYFALAVLIILNAYQQKFTGFMLGLNYLISVFGVVFGIIQIMAFVKKGKEV</sequence>
<feature type="transmembrane region" description="Helical" evidence="1">
    <location>
        <begin position="56"/>
        <end position="86"/>
    </location>
</feature>
<evidence type="ECO:0000313" key="3">
    <source>
        <dbReference type="Proteomes" id="UP001202402"/>
    </source>
</evidence>
<gene>
    <name evidence="2" type="ORF">LQE99_03805</name>
</gene>
<dbReference type="RefSeq" id="WP_178695137.1">
    <property type="nucleotide sequence ID" value="NZ_JAKVPQ010000002.1"/>
</dbReference>
<keyword evidence="3" id="KW-1185">Reference proteome</keyword>
<keyword evidence="1" id="KW-1133">Transmembrane helix</keyword>
<organism evidence="2 3">
    <name type="scientific">Amedibacillus hominis</name>
    <dbReference type="NCBI Taxonomy" id="2897776"/>
    <lineage>
        <taxon>Bacteria</taxon>
        <taxon>Bacillati</taxon>
        <taxon>Bacillota</taxon>
        <taxon>Erysipelotrichia</taxon>
        <taxon>Erysipelotrichales</taxon>
        <taxon>Erysipelotrichaceae</taxon>
        <taxon>Amedibacillus</taxon>
    </lineage>
</organism>
<reference evidence="2 3" key="1">
    <citation type="submission" date="2022-02" db="EMBL/GenBank/DDBJ databases">
        <title>Genome of Erysipelotrichaceae sp. nov. NSJ-176 isolated from human feces.</title>
        <authorList>
            <person name="Abdugheni R."/>
        </authorList>
    </citation>
    <scope>NUCLEOTIDE SEQUENCE [LARGE SCALE GENOMIC DNA]</scope>
    <source>
        <strain evidence="2 3">NSJ-176</strain>
    </source>
</reference>
<feature type="transmembrane region" description="Helical" evidence="1">
    <location>
        <begin position="156"/>
        <end position="174"/>
    </location>
</feature>
<protein>
    <recommendedName>
        <fullName evidence="4">DUF3278 domain-containing protein</fullName>
    </recommendedName>
</protein>
<keyword evidence="1" id="KW-0812">Transmembrane</keyword>